<keyword evidence="7" id="KW-0645">Protease</keyword>
<dbReference type="GO" id="GO:0030288">
    <property type="term" value="C:outer membrane-bounded periplasmic space"/>
    <property type="evidence" value="ECO:0007669"/>
    <property type="project" value="TreeGrafter"/>
</dbReference>
<reference evidence="21" key="1">
    <citation type="submission" date="2018-09" db="EMBL/GenBank/DDBJ databases">
        <authorList>
            <person name="Zhu H."/>
        </authorList>
    </citation>
    <scope>NUCLEOTIDE SEQUENCE [LARGE SCALE GENOMIC DNA]</scope>
    <source>
        <strain evidence="21">K1R23-30</strain>
    </source>
</reference>
<dbReference type="InterPro" id="IPR023346">
    <property type="entry name" value="Lysozyme-like_dom_sf"/>
</dbReference>
<evidence type="ECO:0000256" key="12">
    <source>
        <dbReference type="ARBA" id="ARBA00022984"/>
    </source>
</evidence>
<keyword evidence="6" id="KW-0121">Carboxypeptidase</keyword>
<evidence type="ECO:0000256" key="13">
    <source>
        <dbReference type="ARBA" id="ARBA00023136"/>
    </source>
</evidence>
<dbReference type="OrthoDB" id="9766909at2"/>
<dbReference type="SUPFAM" id="SSF53955">
    <property type="entry name" value="Lysozyme-like"/>
    <property type="match status" value="1"/>
</dbReference>
<dbReference type="Gene3D" id="1.10.3810.10">
    <property type="entry name" value="Biosynthetic peptidoglycan transglycosylase-like"/>
    <property type="match status" value="1"/>
</dbReference>
<dbReference type="GO" id="GO:0071555">
    <property type="term" value="P:cell wall organization"/>
    <property type="evidence" value="ECO:0007669"/>
    <property type="project" value="UniProtKB-KW"/>
</dbReference>
<evidence type="ECO:0000256" key="1">
    <source>
        <dbReference type="ARBA" id="ARBA00004236"/>
    </source>
</evidence>
<evidence type="ECO:0000256" key="7">
    <source>
        <dbReference type="ARBA" id="ARBA00022670"/>
    </source>
</evidence>
<dbReference type="GO" id="GO:0009252">
    <property type="term" value="P:peptidoglycan biosynthetic process"/>
    <property type="evidence" value="ECO:0007669"/>
    <property type="project" value="UniProtKB-UniPathway"/>
</dbReference>
<dbReference type="AlphaFoldDB" id="A0A3A3G4L5"/>
<keyword evidence="13" id="KW-0472">Membrane</keyword>
<comment type="subcellular location">
    <subcellularLocation>
        <location evidence="1">Cell membrane</location>
    </subcellularLocation>
</comment>
<evidence type="ECO:0000259" key="19">
    <source>
        <dbReference type="Pfam" id="PF00912"/>
    </source>
</evidence>
<accession>A0A3A3G4L5</accession>
<keyword evidence="8" id="KW-0328">Glycosyltransferase</keyword>
<name>A0A3A3G4L5_9BURK</name>
<dbReference type="InterPro" id="IPR036950">
    <property type="entry name" value="PBP_transglycosylase"/>
</dbReference>
<evidence type="ECO:0000256" key="15">
    <source>
        <dbReference type="ARBA" id="ARBA00023316"/>
    </source>
</evidence>
<dbReference type="GO" id="GO:0008360">
    <property type="term" value="P:regulation of cell shape"/>
    <property type="evidence" value="ECO:0007669"/>
    <property type="project" value="UniProtKB-KW"/>
</dbReference>
<dbReference type="InterPro" id="IPR050396">
    <property type="entry name" value="Glycosyltr_51/Transpeptidase"/>
</dbReference>
<comment type="similarity">
    <text evidence="4">In the N-terminal section; belongs to the glycosyltransferase 51 family.</text>
</comment>
<evidence type="ECO:0000256" key="16">
    <source>
        <dbReference type="ARBA" id="ARBA00034000"/>
    </source>
</evidence>
<dbReference type="GO" id="GO:0006508">
    <property type="term" value="P:proteolysis"/>
    <property type="evidence" value="ECO:0007669"/>
    <property type="project" value="UniProtKB-KW"/>
</dbReference>
<protein>
    <submittedName>
        <fullName evidence="20">Penicillin-binding protein</fullName>
    </submittedName>
</protein>
<evidence type="ECO:0000259" key="18">
    <source>
        <dbReference type="Pfam" id="PF00905"/>
    </source>
</evidence>
<evidence type="ECO:0000313" key="20">
    <source>
        <dbReference type="EMBL" id="RJF96366.1"/>
    </source>
</evidence>
<dbReference type="Pfam" id="PF00912">
    <property type="entry name" value="Transgly"/>
    <property type="match status" value="1"/>
</dbReference>
<dbReference type="GO" id="GO:0005886">
    <property type="term" value="C:plasma membrane"/>
    <property type="evidence" value="ECO:0007669"/>
    <property type="project" value="UniProtKB-SubCell"/>
</dbReference>
<dbReference type="GO" id="GO:0008658">
    <property type="term" value="F:penicillin binding"/>
    <property type="evidence" value="ECO:0007669"/>
    <property type="project" value="InterPro"/>
</dbReference>
<proteinExistence type="inferred from homology"/>
<keyword evidence="5" id="KW-1003">Cell membrane</keyword>
<dbReference type="Proteomes" id="UP000265955">
    <property type="component" value="Unassembled WGS sequence"/>
</dbReference>
<keyword evidence="11" id="KW-0133">Cell shape</keyword>
<dbReference type="Gene3D" id="3.40.710.10">
    <property type="entry name" value="DD-peptidase/beta-lactamase superfamily"/>
    <property type="match status" value="2"/>
</dbReference>
<dbReference type="GO" id="GO:0009002">
    <property type="term" value="F:serine-type D-Ala-D-Ala carboxypeptidase activity"/>
    <property type="evidence" value="ECO:0007669"/>
    <property type="project" value="UniProtKB-EC"/>
</dbReference>
<comment type="similarity">
    <text evidence="3">In the C-terminal section; belongs to the transpeptidase family.</text>
</comment>
<dbReference type="Pfam" id="PF00905">
    <property type="entry name" value="Transpeptidase"/>
    <property type="match status" value="1"/>
</dbReference>
<evidence type="ECO:0000256" key="2">
    <source>
        <dbReference type="ARBA" id="ARBA00004752"/>
    </source>
</evidence>
<keyword evidence="9" id="KW-0808">Transferase</keyword>
<evidence type="ECO:0000256" key="3">
    <source>
        <dbReference type="ARBA" id="ARBA00007090"/>
    </source>
</evidence>
<evidence type="ECO:0000256" key="17">
    <source>
        <dbReference type="ARBA" id="ARBA00049902"/>
    </source>
</evidence>
<gene>
    <name evidence="20" type="ORF">D3871_22735</name>
</gene>
<dbReference type="UniPathway" id="UPA00219"/>
<dbReference type="SUPFAM" id="SSF56601">
    <property type="entry name" value="beta-lactamase/transpeptidase-like"/>
    <property type="match status" value="1"/>
</dbReference>
<evidence type="ECO:0000256" key="11">
    <source>
        <dbReference type="ARBA" id="ARBA00022960"/>
    </source>
</evidence>
<keyword evidence="14" id="KW-0511">Multifunctional enzyme</keyword>
<evidence type="ECO:0000256" key="5">
    <source>
        <dbReference type="ARBA" id="ARBA00022475"/>
    </source>
</evidence>
<evidence type="ECO:0000256" key="9">
    <source>
        <dbReference type="ARBA" id="ARBA00022679"/>
    </source>
</evidence>
<evidence type="ECO:0000256" key="4">
    <source>
        <dbReference type="ARBA" id="ARBA00007739"/>
    </source>
</evidence>
<comment type="catalytic activity">
    <reaction evidence="16">
        <text>Preferential cleavage: (Ac)2-L-Lys-D-Ala-|-D-Ala. Also transpeptidation of peptidyl-alanyl moieties that are N-acyl substituents of D-alanine.</text>
        <dbReference type="EC" id="3.4.16.4"/>
    </reaction>
</comment>
<comment type="caution">
    <text evidence="20">The sequence shown here is derived from an EMBL/GenBank/DDBJ whole genome shotgun (WGS) entry which is preliminary data.</text>
</comment>
<organism evidence="20 21">
    <name type="scientific">Noviherbaspirillum saxi</name>
    <dbReference type="NCBI Taxonomy" id="2320863"/>
    <lineage>
        <taxon>Bacteria</taxon>
        <taxon>Pseudomonadati</taxon>
        <taxon>Pseudomonadota</taxon>
        <taxon>Betaproteobacteria</taxon>
        <taxon>Burkholderiales</taxon>
        <taxon>Oxalobacteraceae</taxon>
        <taxon>Noviherbaspirillum</taxon>
    </lineage>
</organism>
<comment type="pathway">
    <text evidence="2">Cell wall biogenesis; peptidoglycan biosynthesis.</text>
</comment>
<sequence>MQGVLFLASIGLLLLILYAVVLIPLTPSTADLRKAKSEKPSVLISSDGKQLAVFNRLNREWTPINRVAPHVVNALIATEDHRFYQHRGVEPMRMAVGAVRALIGDPEGGSTLTQQLARNMFPDEIGRQRTVTRKIKEIITALKIEQAYTKREILESYLNTVPFLYNAFGIEMAARTYFDKPASKLSLLESATLVGMLKGTSYYNPVLNPERAVKRRNVVLSQMVKHKLLSQESFDAIKARPVVLDFERQQEALGPAPHFTQQLRKWLIEWADRNDYNIYQDGLIVYTTIDTRMQALANRAVNRQMEALQAVADVEWASSAERLLSTSTSAYVERRARVQKFSHFWNSRTDLMNAFIRESPSYRRAINEGVEPEQILTQLRNDPDFILRLKDQKTRLEAGFIAIDPVNAHVKAWVGSRDFGTDQYDHVGQARRQPGSTFKPFVYGAALEKGMSPSKQFLDAPVDIPLSNGSVWRPADIVAPSGRMMSARDGLVYSKNTITARVMLETGPGQIASLAQKMGVNQSRLDPVPSLSLGTSPVTLFEMTTAYLTIASRGEYRKPVLVTRITDKAGNTLATFDSKRQAVISGETADQLIDMMRGAVNQGTGQWLRSRFGIRADVAGKTGTTQDNTDGWFILMHPRLVAGSWVGFNDARVSMRSTHWGQGAHNALLLVGDFCQQAFNARLVDPALQFSKPSESIFDDILHVFRRIFEPDHNPPAQPAPPPKETDGSVLDTLDRLLKQMREVEKTYHEWRQRVEDIAASIRKFIDWINPL</sequence>
<dbReference type="PANTHER" id="PTHR32282">
    <property type="entry name" value="BINDING PROTEIN TRANSPEPTIDASE, PUTATIVE-RELATED"/>
    <property type="match status" value="1"/>
</dbReference>
<keyword evidence="12" id="KW-0573">Peptidoglycan synthesis</keyword>
<evidence type="ECO:0000256" key="10">
    <source>
        <dbReference type="ARBA" id="ARBA00022801"/>
    </source>
</evidence>
<dbReference type="EMBL" id="QYUO01000002">
    <property type="protein sequence ID" value="RJF96366.1"/>
    <property type="molecule type" value="Genomic_DNA"/>
</dbReference>
<evidence type="ECO:0000256" key="8">
    <source>
        <dbReference type="ARBA" id="ARBA00022676"/>
    </source>
</evidence>
<keyword evidence="15" id="KW-0961">Cell wall biogenesis/degradation</keyword>
<dbReference type="InterPro" id="IPR001264">
    <property type="entry name" value="Glyco_trans_51"/>
</dbReference>
<keyword evidence="21" id="KW-1185">Reference proteome</keyword>
<dbReference type="PANTHER" id="PTHR32282:SF11">
    <property type="entry name" value="PENICILLIN-BINDING PROTEIN 1B"/>
    <property type="match status" value="1"/>
</dbReference>
<evidence type="ECO:0000256" key="6">
    <source>
        <dbReference type="ARBA" id="ARBA00022645"/>
    </source>
</evidence>
<dbReference type="GO" id="GO:0008955">
    <property type="term" value="F:peptidoglycan glycosyltransferase activity"/>
    <property type="evidence" value="ECO:0007669"/>
    <property type="project" value="UniProtKB-EC"/>
</dbReference>
<evidence type="ECO:0000313" key="21">
    <source>
        <dbReference type="Proteomes" id="UP000265955"/>
    </source>
</evidence>
<dbReference type="InterPro" id="IPR001460">
    <property type="entry name" value="PCN-bd_Tpept"/>
</dbReference>
<feature type="domain" description="Penicillin-binding protein transpeptidase" evidence="18">
    <location>
        <begin position="399"/>
        <end position="630"/>
    </location>
</feature>
<comment type="catalytic activity">
    <reaction evidence="17">
        <text>[GlcNAc-(1-&gt;4)-Mur2Ac(oyl-L-Ala-gamma-D-Glu-L-Lys-D-Ala-D-Ala)](n)-di-trans,octa-cis-undecaprenyl diphosphate + beta-D-GlcNAc-(1-&gt;4)-Mur2Ac(oyl-L-Ala-gamma-D-Glu-L-Lys-D-Ala-D-Ala)-di-trans,octa-cis-undecaprenyl diphosphate = [GlcNAc-(1-&gt;4)-Mur2Ac(oyl-L-Ala-gamma-D-Glu-L-Lys-D-Ala-D-Ala)](n+1)-di-trans,octa-cis-undecaprenyl diphosphate + di-trans,octa-cis-undecaprenyl diphosphate + H(+)</text>
        <dbReference type="Rhea" id="RHEA:23708"/>
        <dbReference type="Rhea" id="RHEA-COMP:9602"/>
        <dbReference type="Rhea" id="RHEA-COMP:9603"/>
        <dbReference type="ChEBI" id="CHEBI:15378"/>
        <dbReference type="ChEBI" id="CHEBI:58405"/>
        <dbReference type="ChEBI" id="CHEBI:60033"/>
        <dbReference type="ChEBI" id="CHEBI:78435"/>
        <dbReference type="EC" id="2.4.99.28"/>
    </reaction>
</comment>
<keyword evidence="10" id="KW-0378">Hydrolase</keyword>
<dbReference type="InterPro" id="IPR012338">
    <property type="entry name" value="Beta-lactam/transpept-like"/>
</dbReference>
<evidence type="ECO:0000256" key="14">
    <source>
        <dbReference type="ARBA" id="ARBA00023268"/>
    </source>
</evidence>
<feature type="domain" description="Glycosyl transferase family 51" evidence="19">
    <location>
        <begin position="48"/>
        <end position="223"/>
    </location>
</feature>